<organism evidence="1 2">
    <name type="scientific">Neisseria bacilliformis ATCC BAA-1200</name>
    <dbReference type="NCBI Taxonomy" id="888742"/>
    <lineage>
        <taxon>Bacteria</taxon>
        <taxon>Pseudomonadati</taxon>
        <taxon>Pseudomonadota</taxon>
        <taxon>Betaproteobacteria</taxon>
        <taxon>Neisseriales</taxon>
        <taxon>Neisseriaceae</taxon>
        <taxon>Neisseria</taxon>
    </lineage>
</organism>
<dbReference type="EMBL" id="AFAY01000046">
    <property type="protein sequence ID" value="EGF09906.1"/>
    <property type="molecule type" value="Genomic_DNA"/>
</dbReference>
<keyword evidence="2" id="KW-1185">Reference proteome</keyword>
<comment type="caution">
    <text evidence="1">The sequence shown here is derived from an EMBL/GenBank/DDBJ whole genome shotgun (WGS) entry which is preliminary data.</text>
</comment>
<sequence>MPTAFRNLFGISASADTLRRDFEQLPKRPAVKKCYYMPIS</sequence>
<protein>
    <submittedName>
        <fullName evidence="1">Uncharacterized protein</fullName>
    </submittedName>
</protein>
<dbReference type="AlphaFoldDB" id="F2BEK1"/>
<evidence type="ECO:0000313" key="2">
    <source>
        <dbReference type="Proteomes" id="UP000004105"/>
    </source>
</evidence>
<dbReference type="HOGENOM" id="CLU_3292873_0_0_4"/>
<proteinExistence type="predicted"/>
<accession>F2BEK1</accession>
<evidence type="ECO:0000313" key="1">
    <source>
        <dbReference type="EMBL" id="EGF09906.1"/>
    </source>
</evidence>
<reference evidence="1 2" key="1">
    <citation type="submission" date="2011-02" db="EMBL/GenBank/DDBJ databases">
        <authorList>
            <person name="Muzny D."/>
            <person name="Qin X."/>
            <person name="Deng J."/>
            <person name="Jiang H."/>
            <person name="Liu Y."/>
            <person name="Qu J."/>
            <person name="Song X.-Z."/>
            <person name="Zhang L."/>
            <person name="Thornton R."/>
            <person name="Coyle M."/>
            <person name="Francisco L."/>
            <person name="Jackson L."/>
            <person name="Javaid M."/>
            <person name="Korchina V."/>
            <person name="Kovar C."/>
            <person name="Mata R."/>
            <person name="Mathew T."/>
            <person name="Ngo R."/>
            <person name="Nguyen L."/>
            <person name="Nguyen N."/>
            <person name="Okwuonu G."/>
            <person name="Ongeri F."/>
            <person name="Pham C."/>
            <person name="Simmons D."/>
            <person name="Wilczek-Boney K."/>
            <person name="Hale W."/>
            <person name="Jakkamsetti A."/>
            <person name="Pham P."/>
            <person name="Ruth R."/>
            <person name="San Lucas F."/>
            <person name="Warren J."/>
            <person name="Zhang J."/>
            <person name="Zhao Z."/>
            <person name="Zhou C."/>
            <person name="Zhu D."/>
            <person name="Lee S."/>
            <person name="Bess C."/>
            <person name="Blankenburg K."/>
            <person name="Forbes L."/>
            <person name="Fu Q."/>
            <person name="Gubbala S."/>
            <person name="Hirani K."/>
            <person name="Jayaseelan J.C."/>
            <person name="Lara F."/>
            <person name="Munidasa M."/>
            <person name="Palculict T."/>
            <person name="Patil S."/>
            <person name="Pu L.-L."/>
            <person name="Saada N."/>
            <person name="Tang L."/>
            <person name="Weissenberger G."/>
            <person name="Zhu Y."/>
            <person name="Hemphill L."/>
            <person name="Shang Y."/>
            <person name="Youmans B."/>
            <person name="Ayvaz T."/>
            <person name="Ross M."/>
            <person name="Santibanez J."/>
            <person name="Aqrawi P."/>
            <person name="Gross S."/>
            <person name="Joshi V."/>
            <person name="Fowler G."/>
            <person name="Nazareth L."/>
            <person name="Reid J."/>
            <person name="Worley K."/>
            <person name="Petrosino J."/>
            <person name="Highlander S."/>
            <person name="Gibbs R."/>
        </authorList>
    </citation>
    <scope>NUCLEOTIDE SEQUENCE [LARGE SCALE GENOMIC DNA]</scope>
    <source>
        <strain evidence="1 2">ATCC BAA-1200</strain>
    </source>
</reference>
<gene>
    <name evidence="1" type="ORF">HMPREF9123_2157</name>
</gene>
<dbReference type="Proteomes" id="UP000004105">
    <property type="component" value="Unassembled WGS sequence"/>
</dbReference>
<name>F2BEK1_9NEIS</name>